<dbReference type="InterPro" id="IPR012808">
    <property type="entry name" value="CHP02453"/>
</dbReference>
<gene>
    <name evidence="1" type="ORF">BCF74_11752</name>
</gene>
<sequence length="221" mass="25018">MTTEPAPVDGIPLDAVAFYRELESSNTREWWAANRDRYAASVREPMSHLTDVLADEFGEATVFRPNRDVRFSKDKSPYKTHQGAFVGQHKRLGWYVQVGAEGLLTAGGFYASESDQVARYRAAVDDDATGEQLTEIVDALLDNGCDIGGDLLATRPRGIPRDHPRLELLRHRTLTARRDHGIPDWLESDEAADRVREDWRALRPLVHWCDEHVGATEKPRR</sequence>
<evidence type="ECO:0000313" key="1">
    <source>
        <dbReference type="EMBL" id="PRY57047.1"/>
    </source>
</evidence>
<dbReference type="PANTHER" id="PTHR36452:SF1">
    <property type="entry name" value="DUF2461 DOMAIN-CONTAINING PROTEIN"/>
    <property type="match status" value="1"/>
</dbReference>
<reference evidence="1 2" key="1">
    <citation type="submission" date="2018-03" db="EMBL/GenBank/DDBJ databases">
        <title>Genomic Encyclopedia of Archaeal and Bacterial Type Strains, Phase II (KMG-II): from individual species to whole genera.</title>
        <authorList>
            <person name="Goeker M."/>
        </authorList>
    </citation>
    <scope>NUCLEOTIDE SEQUENCE [LARGE SCALE GENOMIC DNA]</scope>
    <source>
        <strain evidence="1 2">ATCC BAA-1496</strain>
    </source>
</reference>
<name>A0A2T0UGV0_9MICO</name>
<dbReference type="RefSeq" id="WP_106298002.1">
    <property type="nucleotide sequence ID" value="NZ_PVTI01000017.1"/>
</dbReference>
<organism evidence="1 2">
    <name type="scientific">Knoellia remsis</name>
    <dbReference type="NCBI Taxonomy" id="407159"/>
    <lineage>
        <taxon>Bacteria</taxon>
        <taxon>Bacillati</taxon>
        <taxon>Actinomycetota</taxon>
        <taxon>Actinomycetes</taxon>
        <taxon>Micrococcales</taxon>
        <taxon>Intrasporangiaceae</taxon>
        <taxon>Knoellia</taxon>
    </lineage>
</organism>
<dbReference type="NCBIfam" id="TIGR02453">
    <property type="entry name" value="TIGR02453 family protein"/>
    <property type="match status" value="1"/>
</dbReference>
<dbReference type="OrthoDB" id="9794241at2"/>
<dbReference type="InterPro" id="IPR015996">
    <property type="entry name" value="UCP028451"/>
</dbReference>
<dbReference type="EMBL" id="PVTI01000017">
    <property type="protein sequence ID" value="PRY57047.1"/>
    <property type="molecule type" value="Genomic_DNA"/>
</dbReference>
<keyword evidence="2" id="KW-1185">Reference proteome</keyword>
<proteinExistence type="predicted"/>
<dbReference type="AlphaFoldDB" id="A0A2T0UGV0"/>
<protein>
    <submittedName>
        <fullName evidence="1">Uncharacterized protein (TIGR02453 family)</fullName>
    </submittedName>
</protein>
<dbReference type="PIRSF" id="PIRSF028451">
    <property type="entry name" value="UCP028451"/>
    <property type="match status" value="1"/>
</dbReference>
<dbReference type="Proteomes" id="UP000237822">
    <property type="component" value="Unassembled WGS sequence"/>
</dbReference>
<comment type="caution">
    <text evidence="1">The sequence shown here is derived from an EMBL/GenBank/DDBJ whole genome shotgun (WGS) entry which is preliminary data.</text>
</comment>
<dbReference type="Pfam" id="PF09365">
    <property type="entry name" value="DUF2461"/>
    <property type="match status" value="1"/>
</dbReference>
<accession>A0A2T0UGV0</accession>
<dbReference type="PANTHER" id="PTHR36452">
    <property type="entry name" value="CHROMOSOME 12, WHOLE GENOME SHOTGUN SEQUENCE"/>
    <property type="match status" value="1"/>
</dbReference>
<evidence type="ECO:0000313" key="2">
    <source>
        <dbReference type="Proteomes" id="UP000237822"/>
    </source>
</evidence>